<dbReference type="OrthoDB" id="10033659at2759"/>
<accession>A0A6G0VKR2</accession>
<dbReference type="InterPro" id="IPR005135">
    <property type="entry name" value="Endo/exonuclease/phosphatase"/>
</dbReference>
<dbReference type="EMBL" id="VUJU01016222">
    <property type="protein sequence ID" value="KAF0690521.1"/>
    <property type="molecule type" value="Genomic_DNA"/>
</dbReference>
<protein>
    <submittedName>
        <fullName evidence="2">Craniofacial development protein 2-like</fullName>
    </submittedName>
</protein>
<dbReference type="Pfam" id="PF03372">
    <property type="entry name" value="Exo_endo_phos"/>
    <property type="match status" value="1"/>
</dbReference>
<feature type="non-terminal residue" evidence="2">
    <location>
        <position position="330"/>
    </location>
</feature>
<gene>
    <name evidence="2" type="ORF">FWK35_00037540</name>
</gene>
<dbReference type="InterPro" id="IPR027124">
    <property type="entry name" value="Swc5/CFDP1/2"/>
</dbReference>
<proteinExistence type="predicted"/>
<dbReference type="AlphaFoldDB" id="A0A6G0VKR2"/>
<dbReference type="PANTHER" id="PTHR23227:SF85">
    <property type="entry name" value="CRANIOFACIAL DEVELOPMENT PROTEIN 2"/>
    <property type="match status" value="1"/>
</dbReference>
<sequence>MDCELIVKDSGRKLVSRSDVRVETTLSTWNVRTLRRSGKFENLKLEMRRLNIDIIGISEVRWPDPGDFWSDEYRFIYTGSENGHTGVGIIMNKQCGESVVSYYRCTDRIIMAKINTKPAITTIIQVYMPTSSHNDEEVEETYDKIYEIMAMTKAGENVIILGDWNTAVGDGKESNITGSYGLGTRNERGERLIQFCTQHKLTIANTFFQHHKRRLYTWKRPGDTARYQIDYIITKQRFKNQIKQCKTYPGADIDSDHNLIIMETNLKYKKIKKGVFTNKWNLEVFKKDEKRIEFKEKCKKALNYIQIENWQSEENKWEKIKEILKTQAEE</sequence>
<dbReference type="Proteomes" id="UP000478052">
    <property type="component" value="Unassembled WGS sequence"/>
</dbReference>
<evidence type="ECO:0000313" key="3">
    <source>
        <dbReference type="Proteomes" id="UP000478052"/>
    </source>
</evidence>
<feature type="domain" description="Endonuclease/exonuclease/phosphatase" evidence="1">
    <location>
        <begin position="28"/>
        <end position="257"/>
    </location>
</feature>
<dbReference type="GO" id="GO:0003824">
    <property type="term" value="F:catalytic activity"/>
    <property type="evidence" value="ECO:0007669"/>
    <property type="project" value="InterPro"/>
</dbReference>
<reference evidence="2 3" key="1">
    <citation type="submission" date="2019-08" db="EMBL/GenBank/DDBJ databases">
        <title>Whole genome of Aphis craccivora.</title>
        <authorList>
            <person name="Voronova N.V."/>
            <person name="Shulinski R.S."/>
            <person name="Bandarenka Y.V."/>
            <person name="Zhorov D.G."/>
            <person name="Warner D."/>
        </authorList>
    </citation>
    <scope>NUCLEOTIDE SEQUENCE [LARGE SCALE GENOMIC DNA]</scope>
    <source>
        <strain evidence="2">180601</strain>
        <tissue evidence="2">Whole Body</tissue>
    </source>
</reference>
<evidence type="ECO:0000259" key="1">
    <source>
        <dbReference type="Pfam" id="PF03372"/>
    </source>
</evidence>
<dbReference type="InterPro" id="IPR036691">
    <property type="entry name" value="Endo/exonu/phosph_ase_sf"/>
</dbReference>
<evidence type="ECO:0000313" key="2">
    <source>
        <dbReference type="EMBL" id="KAF0690521.1"/>
    </source>
</evidence>
<comment type="caution">
    <text evidence="2">The sequence shown here is derived from an EMBL/GenBank/DDBJ whole genome shotgun (WGS) entry which is preliminary data.</text>
</comment>
<dbReference type="SUPFAM" id="SSF56219">
    <property type="entry name" value="DNase I-like"/>
    <property type="match status" value="1"/>
</dbReference>
<keyword evidence="3" id="KW-1185">Reference proteome</keyword>
<dbReference type="CDD" id="cd09076">
    <property type="entry name" value="L1-EN"/>
    <property type="match status" value="1"/>
</dbReference>
<organism evidence="2 3">
    <name type="scientific">Aphis craccivora</name>
    <name type="common">Cowpea aphid</name>
    <dbReference type="NCBI Taxonomy" id="307492"/>
    <lineage>
        <taxon>Eukaryota</taxon>
        <taxon>Metazoa</taxon>
        <taxon>Ecdysozoa</taxon>
        <taxon>Arthropoda</taxon>
        <taxon>Hexapoda</taxon>
        <taxon>Insecta</taxon>
        <taxon>Pterygota</taxon>
        <taxon>Neoptera</taxon>
        <taxon>Paraneoptera</taxon>
        <taxon>Hemiptera</taxon>
        <taxon>Sternorrhyncha</taxon>
        <taxon>Aphidomorpha</taxon>
        <taxon>Aphidoidea</taxon>
        <taxon>Aphididae</taxon>
        <taxon>Aphidini</taxon>
        <taxon>Aphis</taxon>
        <taxon>Aphis</taxon>
    </lineage>
</organism>
<dbReference type="Gene3D" id="3.60.10.10">
    <property type="entry name" value="Endonuclease/exonuclease/phosphatase"/>
    <property type="match status" value="1"/>
</dbReference>
<name>A0A6G0VKR2_APHCR</name>
<dbReference type="PANTHER" id="PTHR23227">
    <property type="entry name" value="BUCENTAUR RELATED"/>
    <property type="match status" value="1"/>
</dbReference>